<comment type="caution">
    <text evidence="2">The sequence shown here is derived from an EMBL/GenBank/DDBJ whole genome shotgun (WGS) entry which is preliminary data.</text>
</comment>
<protein>
    <submittedName>
        <fullName evidence="2">Uncharacterized protein</fullName>
    </submittedName>
</protein>
<reference evidence="2 3" key="1">
    <citation type="journal article" date="2021" name="BMC Genomics">
        <title>Datura genome reveals duplications of psychoactive alkaloid biosynthetic genes and high mutation rate following tissue culture.</title>
        <authorList>
            <person name="Rajewski A."/>
            <person name="Carter-House D."/>
            <person name="Stajich J."/>
            <person name="Litt A."/>
        </authorList>
    </citation>
    <scope>NUCLEOTIDE SEQUENCE [LARGE SCALE GENOMIC DNA]</scope>
    <source>
        <strain evidence="2">AR-01</strain>
    </source>
</reference>
<evidence type="ECO:0000256" key="1">
    <source>
        <dbReference type="SAM" id="MobiDB-lite"/>
    </source>
</evidence>
<feature type="non-terminal residue" evidence="2">
    <location>
        <position position="106"/>
    </location>
</feature>
<gene>
    <name evidence="2" type="ORF">HAX54_046710</name>
</gene>
<feature type="compositionally biased region" description="Basic and acidic residues" evidence="1">
    <location>
        <begin position="82"/>
        <end position="93"/>
    </location>
</feature>
<evidence type="ECO:0000313" key="2">
    <source>
        <dbReference type="EMBL" id="MCE3050231.1"/>
    </source>
</evidence>
<sequence>QIEAAGGFWWWPEKPRGRRGSRRLLFWERRKNGVPGVFSGEGKRGVAGGMEVRVFRWLVELALESRGGRLLLVDSVVGGVRRDEGRRGRKEEGGEVTAPLSGGMRR</sequence>
<proteinExistence type="predicted"/>
<feature type="non-terminal residue" evidence="2">
    <location>
        <position position="1"/>
    </location>
</feature>
<name>A0ABS8WJW0_DATST</name>
<accession>A0ABS8WJW0</accession>
<keyword evidence="3" id="KW-1185">Reference proteome</keyword>
<evidence type="ECO:0000313" key="3">
    <source>
        <dbReference type="Proteomes" id="UP000823775"/>
    </source>
</evidence>
<organism evidence="2 3">
    <name type="scientific">Datura stramonium</name>
    <name type="common">Jimsonweed</name>
    <name type="synonym">Common thornapple</name>
    <dbReference type="NCBI Taxonomy" id="4076"/>
    <lineage>
        <taxon>Eukaryota</taxon>
        <taxon>Viridiplantae</taxon>
        <taxon>Streptophyta</taxon>
        <taxon>Embryophyta</taxon>
        <taxon>Tracheophyta</taxon>
        <taxon>Spermatophyta</taxon>
        <taxon>Magnoliopsida</taxon>
        <taxon>eudicotyledons</taxon>
        <taxon>Gunneridae</taxon>
        <taxon>Pentapetalae</taxon>
        <taxon>asterids</taxon>
        <taxon>lamiids</taxon>
        <taxon>Solanales</taxon>
        <taxon>Solanaceae</taxon>
        <taxon>Solanoideae</taxon>
        <taxon>Datureae</taxon>
        <taxon>Datura</taxon>
    </lineage>
</organism>
<dbReference type="EMBL" id="JACEIK010007412">
    <property type="protein sequence ID" value="MCE3050231.1"/>
    <property type="molecule type" value="Genomic_DNA"/>
</dbReference>
<dbReference type="Proteomes" id="UP000823775">
    <property type="component" value="Unassembled WGS sequence"/>
</dbReference>
<feature type="region of interest" description="Disordered" evidence="1">
    <location>
        <begin position="82"/>
        <end position="106"/>
    </location>
</feature>